<keyword evidence="3" id="KW-1185">Reference proteome</keyword>
<proteinExistence type="predicted"/>
<gene>
    <name evidence="2" type="ORF">GO988_13915</name>
</gene>
<dbReference type="Pfam" id="PF25297">
    <property type="entry name" value="DUF7878"/>
    <property type="match status" value="1"/>
</dbReference>
<organism evidence="2 3">
    <name type="scientific">Hymenobacter ginkgonis</name>
    <dbReference type="NCBI Taxonomy" id="2682976"/>
    <lineage>
        <taxon>Bacteria</taxon>
        <taxon>Pseudomonadati</taxon>
        <taxon>Bacteroidota</taxon>
        <taxon>Cytophagia</taxon>
        <taxon>Cytophagales</taxon>
        <taxon>Hymenobacteraceae</taxon>
        <taxon>Hymenobacter</taxon>
    </lineage>
</organism>
<accession>A0A7K1TG91</accession>
<reference evidence="2 3" key="1">
    <citation type="submission" date="2019-12" db="EMBL/GenBank/DDBJ databases">
        <title>Hymenobacter sp. HMF4947 Genome sequencing and assembly.</title>
        <authorList>
            <person name="Kang H."/>
            <person name="Cha I."/>
            <person name="Kim H."/>
            <person name="Joh K."/>
        </authorList>
    </citation>
    <scope>NUCLEOTIDE SEQUENCE [LARGE SCALE GENOMIC DNA]</scope>
    <source>
        <strain evidence="2 3">HMF4947</strain>
    </source>
</reference>
<dbReference type="InterPro" id="IPR057200">
    <property type="entry name" value="DUF7878"/>
</dbReference>
<sequence>MKFLFRITEVNKALLIKYPYAALDGSLTVLIKEVMFFDNEGISLLDFAMCVGKWLKEIATGSFLDFDYSSNEYEENPVLHFSRINNHYYTLHSAWVESYADNILGLGEITHCLRIFLQELDTYMQQEYGVAFSNIPLLTLH</sequence>
<comment type="caution">
    <text evidence="2">The sequence shown here is derived from an EMBL/GenBank/DDBJ whole genome shotgun (WGS) entry which is preliminary data.</text>
</comment>
<dbReference type="AlphaFoldDB" id="A0A7K1TG91"/>
<dbReference type="EMBL" id="WQKZ01000003">
    <property type="protein sequence ID" value="MVN77427.1"/>
    <property type="molecule type" value="Genomic_DNA"/>
</dbReference>
<name>A0A7K1TG91_9BACT</name>
<dbReference type="Proteomes" id="UP000441336">
    <property type="component" value="Unassembled WGS sequence"/>
</dbReference>
<protein>
    <recommendedName>
        <fullName evidence="1">DUF7878 domain-containing protein</fullName>
    </recommendedName>
</protein>
<evidence type="ECO:0000313" key="3">
    <source>
        <dbReference type="Proteomes" id="UP000441336"/>
    </source>
</evidence>
<dbReference type="RefSeq" id="WP_157566452.1">
    <property type="nucleotide sequence ID" value="NZ_WQKZ01000003.1"/>
</dbReference>
<evidence type="ECO:0000313" key="2">
    <source>
        <dbReference type="EMBL" id="MVN77427.1"/>
    </source>
</evidence>
<feature type="domain" description="DUF7878" evidence="1">
    <location>
        <begin position="15"/>
        <end position="125"/>
    </location>
</feature>
<evidence type="ECO:0000259" key="1">
    <source>
        <dbReference type="Pfam" id="PF25297"/>
    </source>
</evidence>